<dbReference type="Proteomes" id="UP000000763">
    <property type="component" value="Chromosome 7"/>
</dbReference>
<evidence type="ECO:0000313" key="2">
    <source>
        <dbReference type="Proteomes" id="UP000000763"/>
    </source>
</evidence>
<evidence type="ECO:0000313" key="1">
    <source>
        <dbReference type="EMBL" id="BAC20658.1"/>
    </source>
</evidence>
<reference evidence="2" key="2">
    <citation type="journal article" date="2008" name="Nucleic Acids Res.">
        <title>The rice annotation project database (RAP-DB): 2008 update.</title>
        <authorList>
            <consortium name="The rice annotation project (RAP)"/>
        </authorList>
    </citation>
    <scope>GENOME REANNOTATION</scope>
    <source>
        <strain evidence="2">cv. Nipponbare</strain>
    </source>
</reference>
<sequence>MGCAPLSPAARRRDSYRALGRCRCHSAWPTLPLHRPRARPPPLPPRSTPPAAILAIFAVTDATPCKRALRESIILIGVVSTGKLPRLRSVFTQK</sequence>
<proteinExistence type="predicted"/>
<dbReference type="AlphaFoldDB" id="Q8H4L7"/>
<name>Q8H4L7_ORYSJ</name>
<reference evidence="2" key="1">
    <citation type="journal article" date="2005" name="Nature">
        <title>The map-based sequence of the rice genome.</title>
        <authorList>
            <consortium name="International rice genome sequencing project (IRGSP)"/>
            <person name="Matsumoto T."/>
            <person name="Wu J."/>
            <person name="Kanamori H."/>
            <person name="Katayose Y."/>
            <person name="Fujisawa M."/>
            <person name="Namiki N."/>
            <person name="Mizuno H."/>
            <person name="Yamamoto K."/>
            <person name="Antonio B.A."/>
            <person name="Baba T."/>
            <person name="Sakata K."/>
            <person name="Nagamura Y."/>
            <person name="Aoki H."/>
            <person name="Arikawa K."/>
            <person name="Arita K."/>
            <person name="Bito T."/>
            <person name="Chiden Y."/>
            <person name="Fujitsuka N."/>
            <person name="Fukunaka R."/>
            <person name="Hamada M."/>
            <person name="Harada C."/>
            <person name="Hayashi A."/>
            <person name="Hijishita S."/>
            <person name="Honda M."/>
            <person name="Hosokawa S."/>
            <person name="Ichikawa Y."/>
            <person name="Idonuma A."/>
            <person name="Iijima M."/>
            <person name="Ikeda M."/>
            <person name="Ikeno M."/>
            <person name="Ito K."/>
            <person name="Ito S."/>
            <person name="Ito T."/>
            <person name="Ito Y."/>
            <person name="Ito Y."/>
            <person name="Iwabuchi A."/>
            <person name="Kamiya K."/>
            <person name="Karasawa W."/>
            <person name="Kurita K."/>
            <person name="Katagiri S."/>
            <person name="Kikuta A."/>
            <person name="Kobayashi H."/>
            <person name="Kobayashi N."/>
            <person name="Machita K."/>
            <person name="Maehara T."/>
            <person name="Masukawa M."/>
            <person name="Mizubayashi T."/>
            <person name="Mukai Y."/>
            <person name="Nagasaki H."/>
            <person name="Nagata Y."/>
            <person name="Naito S."/>
            <person name="Nakashima M."/>
            <person name="Nakama Y."/>
            <person name="Nakamichi Y."/>
            <person name="Nakamura M."/>
            <person name="Meguro A."/>
            <person name="Negishi M."/>
            <person name="Ohta I."/>
            <person name="Ohta T."/>
            <person name="Okamoto M."/>
            <person name="Ono N."/>
            <person name="Saji S."/>
            <person name="Sakaguchi M."/>
            <person name="Sakai K."/>
            <person name="Shibata M."/>
            <person name="Shimokawa T."/>
            <person name="Song J."/>
            <person name="Takazaki Y."/>
            <person name="Terasawa K."/>
            <person name="Tsugane M."/>
            <person name="Tsuji K."/>
            <person name="Ueda S."/>
            <person name="Waki K."/>
            <person name="Yamagata H."/>
            <person name="Yamamoto M."/>
            <person name="Yamamoto S."/>
            <person name="Yamane H."/>
            <person name="Yoshiki S."/>
            <person name="Yoshihara R."/>
            <person name="Yukawa K."/>
            <person name="Zhong H."/>
            <person name="Yano M."/>
            <person name="Yuan Q."/>
            <person name="Ouyang S."/>
            <person name="Liu J."/>
            <person name="Jones K.M."/>
            <person name="Gansberger K."/>
            <person name="Moffat K."/>
            <person name="Hill J."/>
            <person name="Bera J."/>
            <person name="Fadrosh D."/>
            <person name="Jin S."/>
            <person name="Johri S."/>
            <person name="Kim M."/>
            <person name="Overton L."/>
            <person name="Reardon M."/>
            <person name="Tsitrin T."/>
            <person name="Vuong H."/>
            <person name="Weaver B."/>
            <person name="Ciecko A."/>
            <person name="Tallon L."/>
            <person name="Jackson J."/>
            <person name="Pai G."/>
            <person name="Aken S.V."/>
            <person name="Utterback T."/>
            <person name="Reidmuller S."/>
            <person name="Feldblyum T."/>
            <person name="Hsiao J."/>
            <person name="Zismann V."/>
            <person name="Iobst S."/>
            <person name="de Vazeille A.R."/>
            <person name="Buell C.R."/>
            <person name="Ying K."/>
            <person name="Li Y."/>
            <person name="Lu T."/>
            <person name="Huang Y."/>
            <person name="Zhao Q."/>
            <person name="Feng Q."/>
            <person name="Zhang L."/>
            <person name="Zhu J."/>
            <person name="Weng Q."/>
            <person name="Mu J."/>
            <person name="Lu Y."/>
            <person name="Fan D."/>
            <person name="Liu Y."/>
            <person name="Guan J."/>
            <person name="Zhang Y."/>
            <person name="Yu S."/>
            <person name="Liu X."/>
            <person name="Zhang Y."/>
            <person name="Hong G."/>
            <person name="Han B."/>
            <person name="Choisne N."/>
            <person name="Demange N."/>
            <person name="Orjeda G."/>
            <person name="Samain S."/>
            <person name="Cattolico L."/>
            <person name="Pelletier E."/>
            <person name="Couloux A."/>
            <person name="Segurens B."/>
            <person name="Wincker P."/>
            <person name="D'Hont A."/>
            <person name="Scarpelli C."/>
            <person name="Weissenbach J."/>
            <person name="Salanoubat M."/>
            <person name="Quetier F."/>
            <person name="Yu Y."/>
            <person name="Kim H.R."/>
            <person name="Rambo T."/>
            <person name="Currie J."/>
            <person name="Collura K."/>
            <person name="Luo M."/>
            <person name="Yang T."/>
            <person name="Ammiraju J.S.S."/>
            <person name="Engler F."/>
            <person name="Soderlund C."/>
            <person name="Wing R.A."/>
            <person name="Palmer L.E."/>
            <person name="de la Bastide M."/>
            <person name="Spiegel L."/>
            <person name="Nascimento L."/>
            <person name="Zutavern T."/>
            <person name="O'Shaughnessy A."/>
            <person name="Dike S."/>
            <person name="Dedhia N."/>
            <person name="Preston R."/>
            <person name="Balija V."/>
            <person name="McCombie W.R."/>
            <person name="Chow T."/>
            <person name="Chen H."/>
            <person name="Chung M."/>
            <person name="Chen C."/>
            <person name="Shaw J."/>
            <person name="Wu H."/>
            <person name="Hsiao K."/>
            <person name="Chao Y."/>
            <person name="Chu M."/>
            <person name="Cheng C."/>
            <person name="Hour A."/>
            <person name="Lee P."/>
            <person name="Lin S."/>
            <person name="Lin Y."/>
            <person name="Liou J."/>
            <person name="Liu S."/>
            <person name="Hsing Y."/>
            <person name="Raghuvanshi S."/>
            <person name="Mohanty A."/>
            <person name="Bharti A.K."/>
            <person name="Gaur A."/>
            <person name="Gupta V."/>
            <person name="Kumar D."/>
            <person name="Ravi V."/>
            <person name="Vij S."/>
            <person name="Kapur A."/>
            <person name="Khurana P."/>
            <person name="Khurana P."/>
            <person name="Khurana J.P."/>
            <person name="Tyagi A.K."/>
            <person name="Gaikwad K."/>
            <person name="Singh A."/>
            <person name="Dalal V."/>
            <person name="Srivastava S."/>
            <person name="Dixit A."/>
            <person name="Pal A.K."/>
            <person name="Ghazi I.A."/>
            <person name="Yadav M."/>
            <person name="Pandit A."/>
            <person name="Bhargava A."/>
            <person name="Sureshbabu K."/>
            <person name="Batra K."/>
            <person name="Sharma T.R."/>
            <person name="Mohapatra T."/>
            <person name="Singh N.K."/>
            <person name="Messing J."/>
            <person name="Nelson A.B."/>
            <person name="Fuks G."/>
            <person name="Kavchok S."/>
            <person name="Keizer G."/>
            <person name="Linton E."/>
            <person name="Llaca V."/>
            <person name="Song R."/>
            <person name="Tanyolac B."/>
            <person name="Young S."/>
            <person name="Ho-Il K."/>
            <person name="Hahn J.H."/>
            <person name="Sangsakoo G."/>
            <person name="Vanavichit A."/>
            <person name="de Mattos Luiz.A.T."/>
            <person name="Zimmer P.D."/>
            <person name="Malone G."/>
            <person name="Dellagostin O."/>
            <person name="de Oliveira A.C."/>
            <person name="Bevan M."/>
            <person name="Bancroft I."/>
            <person name="Minx P."/>
            <person name="Cordum H."/>
            <person name="Wilson R."/>
            <person name="Cheng Z."/>
            <person name="Jin W."/>
            <person name="Jiang J."/>
            <person name="Leong S.A."/>
            <person name="Iwama H."/>
            <person name="Gojobori T."/>
            <person name="Itoh T."/>
            <person name="Niimura Y."/>
            <person name="Fujii Y."/>
            <person name="Habara T."/>
            <person name="Sakai H."/>
            <person name="Sato Y."/>
            <person name="Wilson G."/>
            <person name="Kumar K."/>
            <person name="McCouch S."/>
            <person name="Juretic N."/>
            <person name="Hoen D."/>
            <person name="Wright S."/>
            <person name="Bruskiewich R."/>
            <person name="Bureau T."/>
            <person name="Miyao A."/>
            <person name="Hirochika H."/>
            <person name="Nishikawa T."/>
            <person name="Kadowaki K."/>
            <person name="Sugiura M."/>
            <person name="Burr B."/>
            <person name="Sasaki T."/>
        </authorList>
    </citation>
    <scope>NUCLEOTIDE SEQUENCE [LARGE SCALE GENOMIC DNA]</scope>
    <source>
        <strain evidence="2">cv. Nipponbare</strain>
    </source>
</reference>
<dbReference type="EMBL" id="AP004002">
    <property type="protein sequence ID" value="BAC20658.1"/>
    <property type="molecule type" value="Genomic_DNA"/>
</dbReference>
<gene>
    <name evidence="1" type="primary">OJ1116_C08.119</name>
</gene>
<organism evidence="1 2">
    <name type="scientific">Oryza sativa subsp. japonica</name>
    <name type="common">Rice</name>
    <dbReference type="NCBI Taxonomy" id="39947"/>
    <lineage>
        <taxon>Eukaryota</taxon>
        <taxon>Viridiplantae</taxon>
        <taxon>Streptophyta</taxon>
        <taxon>Embryophyta</taxon>
        <taxon>Tracheophyta</taxon>
        <taxon>Spermatophyta</taxon>
        <taxon>Magnoliopsida</taxon>
        <taxon>Liliopsida</taxon>
        <taxon>Poales</taxon>
        <taxon>Poaceae</taxon>
        <taxon>BOP clade</taxon>
        <taxon>Oryzoideae</taxon>
        <taxon>Oryzeae</taxon>
        <taxon>Oryzinae</taxon>
        <taxon>Oryza</taxon>
        <taxon>Oryza sativa</taxon>
    </lineage>
</organism>
<protein>
    <submittedName>
        <fullName evidence="1">Uncharacterized protein</fullName>
    </submittedName>
</protein>
<accession>Q8H4L7</accession>